<dbReference type="RefSeq" id="WP_110125016.1">
    <property type="nucleotide sequence ID" value="NZ_QHLY01000004.1"/>
</dbReference>
<dbReference type="Proteomes" id="UP000246722">
    <property type="component" value="Unassembled WGS sequence"/>
</dbReference>
<dbReference type="PANTHER" id="PTHR38480:SF1">
    <property type="entry name" value="SLR0254 PROTEIN"/>
    <property type="match status" value="1"/>
</dbReference>
<evidence type="ECO:0000259" key="6">
    <source>
        <dbReference type="Pfam" id="PF06271"/>
    </source>
</evidence>
<sequence>MAQPWKAADHGEDSLIEHELVTGEAVALDVRPASVILRGAGTMIDWLAYVGFFLLMALVVSLLFGDGIDEALAQALAISGLVFSLLVVPMVVESVSRGRSLGRWAIGARIVRDDGGAISLRHSFIRALMGVIEIFLTFGGLAVTCALLNSRSKRLGDLLAGTYSQHERVPRFSEPTFVLPPVLESWAATVDVARLPDRLSRRVAQFLRQAHQLSPTTRVRLAESLAAEVAPFVSPLPPVPAEYLLIGVADVRRNREYTSHLLERGRLDTLSPVLTGHPHGFPDR</sequence>
<organism evidence="7 8">
    <name type="scientific">Cryobacterium arcticum</name>
    <dbReference type="NCBI Taxonomy" id="670052"/>
    <lineage>
        <taxon>Bacteria</taxon>
        <taxon>Bacillati</taxon>
        <taxon>Actinomycetota</taxon>
        <taxon>Actinomycetes</taxon>
        <taxon>Micrococcales</taxon>
        <taxon>Microbacteriaceae</taxon>
        <taxon>Cryobacterium</taxon>
    </lineage>
</organism>
<gene>
    <name evidence="7" type="ORF">CTB96_00800</name>
</gene>
<dbReference type="GO" id="GO:0016020">
    <property type="term" value="C:membrane"/>
    <property type="evidence" value="ECO:0007669"/>
    <property type="project" value="UniProtKB-SubCell"/>
</dbReference>
<dbReference type="AlphaFoldDB" id="A0A317ZZG8"/>
<feature type="domain" description="RDD" evidence="6">
    <location>
        <begin position="47"/>
        <end position="161"/>
    </location>
</feature>
<keyword evidence="2 5" id="KW-0812">Transmembrane</keyword>
<keyword evidence="8" id="KW-1185">Reference proteome</keyword>
<dbReference type="InterPro" id="IPR010432">
    <property type="entry name" value="RDD"/>
</dbReference>
<comment type="caution">
    <text evidence="7">The sequence shown here is derived from an EMBL/GenBank/DDBJ whole genome shotgun (WGS) entry which is preliminary data.</text>
</comment>
<evidence type="ECO:0000313" key="8">
    <source>
        <dbReference type="Proteomes" id="UP000246722"/>
    </source>
</evidence>
<feature type="transmembrane region" description="Helical" evidence="5">
    <location>
        <begin position="46"/>
        <end position="64"/>
    </location>
</feature>
<dbReference type="Pfam" id="PF06271">
    <property type="entry name" value="RDD"/>
    <property type="match status" value="1"/>
</dbReference>
<keyword evidence="3 5" id="KW-1133">Transmembrane helix</keyword>
<evidence type="ECO:0000256" key="2">
    <source>
        <dbReference type="ARBA" id="ARBA00022692"/>
    </source>
</evidence>
<evidence type="ECO:0000256" key="5">
    <source>
        <dbReference type="SAM" id="Phobius"/>
    </source>
</evidence>
<evidence type="ECO:0000256" key="3">
    <source>
        <dbReference type="ARBA" id="ARBA00022989"/>
    </source>
</evidence>
<evidence type="ECO:0000256" key="1">
    <source>
        <dbReference type="ARBA" id="ARBA00004141"/>
    </source>
</evidence>
<dbReference type="PANTHER" id="PTHR38480">
    <property type="entry name" value="SLR0254 PROTEIN"/>
    <property type="match status" value="1"/>
</dbReference>
<comment type="subcellular location">
    <subcellularLocation>
        <location evidence="1">Membrane</location>
        <topology evidence="1">Multi-pass membrane protein</topology>
    </subcellularLocation>
</comment>
<accession>A0A317ZZG8</accession>
<keyword evidence="4 5" id="KW-0472">Membrane</keyword>
<dbReference type="OrthoDB" id="9787732at2"/>
<dbReference type="EMBL" id="QHLY01000004">
    <property type="protein sequence ID" value="PXA72688.1"/>
    <property type="molecule type" value="Genomic_DNA"/>
</dbReference>
<protein>
    <recommendedName>
        <fullName evidence="6">RDD domain-containing protein</fullName>
    </recommendedName>
</protein>
<evidence type="ECO:0000256" key="4">
    <source>
        <dbReference type="ARBA" id="ARBA00023136"/>
    </source>
</evidence>
<feature type="transmembrane region" description="Helical" evidence="5">
    <location>
        <begin position="71"/>
        <end position="92"/>
    </location>
</feature>
<evidence type="ECO:0000313" key="7">
    <source>
        <dbReference type="EMBL" id="PXA72688.1"/>
    </source>
</evidence>
<name>A0A317ZZG8_9MICO</name>
<proteinExistence type="predicted"/>
<reference evidence="7 8" key="1">
    <citation type="submission" date="2018-05" db="EMBL/GenBank/DDBJ databases">
        <title>Genetic diversity of glacier-inhabiting Cryobacterium bacteria in China and description of Cryobacterium mengkeensis sp. nov. and Arthrobacter glacialis sp. nov.</title>
        <authorList>
            <person name="Liu Q."/>
            <person name="Xin Y.-H."/>
        </authorList>
    </citation>
    <scope>NUCLEOTIDE SEQUENCE [LARGE SCALE GENOMIC DNA]</scope>
    <source>
        <strain evidence="7 8">SK-1</strain>
    </source>
</reference>
<feature type="transmembrane region" description="Helical" evidence="5">
    <location>
        <begin position="124"/>
        <end position="148"/>
    </location>
</feature>